<organism evidence="1 2">
    <name type="scientific">Rangifer tarandus platyrhynchus</name>
    <name type="common">Svalbard reindeer</name>
    <dbReference type="NCBI Taxonomy" id="3082113"/>
    <lineage>
        <taxon>Eukaryota</taxon>
        <taxon>Metazoa</taxon>
        <taxon>Chordata</taxon>
        <taxon>Craniata</taxon>
        <taxon>Vertebrata</taxon>
        <taxon>Euteleostomi</taxon>
        <taxon>Mammalia</taxon>
        <taxon>Eutheria</taxon>
        <taxon>Laurasiatheria</taxon>
        <taxon>Artiodactyla</taxon>
        <taxon>Ruminantia</taxon>
        <taxon>Pecora</taxon>
        <taxon>Cervidae</taxon>
        <taxon>Odocoileinae</taxon>
        <taxon>Rangifer</taxon>
    </lineage>
</organism>
<name>A0ABN8XXD4_RANTA</name>
<reference evidence="1" key="1">
    <citation type="submission" date="2023-04" db="EMBL/GenBank/DDBJ databases">
        <authorList>
            <consortium name="ELIXIR-Norway"/>
        </authorList>
    </citation>
    <scope>NUCLEOTIDE SEQUENCE [LARGE SCALE GENOMIC DNA]</scope>
</reference>
<proteinExistence type="predicted"/>
<gene>
    <name evidence="1" type="ORF">MRATA1EN1_LOCUS2999</name>
</gene>
<dbReference type="EMBL" id="OX459947">
    <property type="protein sequence ID" value="CAI9154037.1"/>
    <property type="molecule type" value="Genomic_DNA"/>
</dbReference>
<evidence type="ECO:0000313" key="2">
    <source>
        <dbReference type="Proteomes" id="UP001176941"/>
    </source>
</evidence>
<evidence type="ECO:0000313" key="1">
    <source>
        <dbReference type="EMBL" id="CAI9154037.1"/>
    </source>
</evidence>
<dbReference type="Proteomes" id="UP001176941">
    <property type="component" value="Chromosome 11"/>
</dbReference>
<keyword evidence="2" id="KW-1185">Reference proteome</keyword>
<accession>A0ABN8XXD4</accession>
<protein>
    <submittedName>
        <fullName evidence="1">Uncharacterized protein</fullName>
    </submittedName>
</protein>
<sequence length="104" mass="11403">MGVHVFPILNPPPASLPIPSLRVIPVHQPRALVSCIEPVLVICFTYGNIHVSMLFSQIIPPSPSPTESKRLFHTPVSLAVSHIGSSFIAHFLDLGLSLFKLKMR</sequence>